<dbReference type="Proteomes" id="UP001295684">
    <property type="component" value="Unassembled WGS sequence"/>
</dbReference>
<gene>
    <name evidence="4" type="ORF">ECRASSUSDP1_LOCUS263</name>
</gene>
<organism evidence="4 5">
    <name type="scientific">Euplotes crassus</name>
    <dbReference type="NCBI Taxonomy" id="5936"/>
    <lineage>
        <taxon>Eukaryota</taxon>
        <taxon>Sar</taxon>
        <taxon>Alveolata</taxon>
        <taxon>Ciliophora</taxon>
        <taxon>Intramacronucleata</taxon>
        <taxon>Spirotrichea</taxon>
        <taxon>Hypotrichia</taxon>
        <taxon>Euplotida</taxon>
        <taxon>Euplotidae</taxon>
        <taxon>Moneuplotes</taxon>
    </lineage>
</organism>
<feature type="coiled-coil region" evidence="2">
    <location>
        <begin position="191"/>
        <end position="246"/>
    </location>
</feature>
<dbReference type="PANTHER" id="PTHR23160">
    <property type="entry name" value="SYNAPTONEMAL COMPLEX PROTEIN-RELATED"/>
    <property type="match status" value="1"/>
</dbReference>
<evidence type="ECO:0000256" key="3">
    <source>
        <dbReference type="SAM" id="MobiDB-lite"/>
    </source>
</evidence>
<feature type="coiled-coil region" evidence="2">
    <location>
        <begin position="629"/>
        <end position="656"/>
    </location>
</feature>
<feature type="coiled-coil region" evidence="2">
    <location>
        <begin position="802"/>
        <end position="829"/>
    </location>
</feature>
<reference evidence="4" key="1">
    <citation type="submission" date="2023-07" db="EMBL/GenBank/DDBJ databases">
        <authorList>
            <consortium name="AG Swart"/>
            <person name="Singh M."/>
            <person name="Singh A."/>
            <person name="Seah K."/>
            <person name="Emmerich C."/>
        </authorList>
    </citation>
    <scope>NUCLEOTIDE SEQUENCE</scope>
    <source>
        <strain evidence="4">DP1</strain>
    </source>
</reference>
<feature type="coiled-coil region" evidence="2">
    <location>
        <begin position="1440"/>
        <end position="1519"/>
    </location>
</feature>
<protein>
    <submittedName>
        <fullName evidence="4">Uncharacterized protein</fullName>
    </submittedName>
</protein>
<name>A0AAD1X302_EUPCR</name>
<feature type="coiled-coil region" evidence="2">
    <location>
        <begin position="53"/>
        <end position="164"/>
    </location>
</feature>
<keyword evidence="1 2" id="KW-0175">Coiled coil</keyword>
<keyword evidence="5" id="KW-1185">Reference proteome</keyword>
<evidence type="ECO:0000256" key="1">
    <source>
        <dbReference type="ARBA" id="ARBA00023054"/>
    </source>
</evidence>
<evidence type="ECO:0000313" key="4">
    <source>
        <dbReference type="EMBL" id="CAI2358979.1"/>
    </source>
</evidence>
<feature type="region of interest" description="Disordered" evidence="3">
    <location>
        <begin position="1"/>
        <end position="31"/>
    </location>
</feature>
<sequence length="1530" mass="182548">MINLPKKCGKSKVSAKSKRQAGKKPRLTLQPDTTEEIYSNFKKSMEEDKFMLTKRLNSVLEQLEAAHREKEEVDRKLQEKSQTVLDLEKQIENNQFAKESLDSNLDLEVSKEREQHQLLKNDLARYTQERDNLKAKLEDLQNQKSHVEAENERLNNEYFQKTKELKSCQSPSCKCKNTQNSTQNFKQSSKCLSLEEEFVQKQSKLTQLERELESLKNYYNFSREERTRLEEEIERLNIEKRRLLATIKHDKESEDKENHHQRKLTAAKLIALKIHQISHRSLIPGLNSIKRENFEIRVKQRALRRLEIFANAKIQMRLRRAIKIWYLTAYDFTENTQTVLQLSTQKADFKVQSKFFYAWRSAYFHKLRQYDSRLESFHRILAIAKRKEATALNKSFVRWKDNTEWATKTRTMLKNLIHKSTRGLKLQSLHLWIDTLRGVQEKGKYDALRNHITGVRMKQKIFYAWKLVTLHIKHTREIDHFEHLKLKCETKRKTKQVARGSYLVNFACTEKQKYLILKAFTSLKRYTTCSLLEKEIERKEECEKRLSQLNKLNEVKVKYQVFRKAFASYTDRMYIGFRRWKLFTNYKTIMIERIHHRVVSAQKNKVIDTFQLWRRMANQSKIDELKQINSKIAKDNELISEDIQSLEEKKHDLTNLGNHIKEMKLGRCLNKLLRHQQRQAIFRWKGHTQQFASKEAGLNLLAKLESKHHCRRVVKLWKIKVSENKRSQYIQNFLENNSSYKKVQTKRRIFEFLQTFAKSNKKSKKIIKRVHQKWTKNLLFTYLNRWKGADFKQKIVVVREGIVQIQQQNLQHQEDIENLNEKIEETLAYNSALGTRLLEQAQKCICNTSKRYWSYRLQESFKHWKNTVKSRAEQASALRSLLNHHLRKSKVVALKLWVESTTAKTVQDFQLKILAFKMSQKKARILKTWSLFIQAEKRAVGTVQKFWLKREKAFKSLAVEKWRDFTFKCRKEEANKKKITKMAKVLERGILRESVSTWRTATYNSVTLSMFNSIKSFEEAKISSEQIIGNLNKKKCDIAFKAIKLKRLLRIYTQWLSITKFNILSKHKKEKLQRSLEVKQMKKSLKKWRDRSNATKDIRKQHQIAYLNYYQKLGRKCFRIWKQNNFVQKKFVNTIARISKTSQDYSKLYAFMQIRHFGESRIARKSERKIHAAGDLAYLLQKAYKNTLKTSLAQVQMIGVHLQEESRLLTRVVKRLHSRKLEEGFSKWKSCYTTQIIVEKVNTEGEIAVEALKANRRVEIMKDFLQQHGYTREEINQEVEQRKQKTKSIMKSFIIRLFFKTSKFSVLPKAFNQLKAWRRTRQLYRNAFDTCSKYKNSEIFWAFKRWKHHHSDQLKRLDKLPKDYLIWKCIKDEQLLGSLKCEQGRNAYHINIQLEQRDQLLKGFSIAQRIAFRRMEYKLKWKPIRKAFEQWKVNADNAKLQEADEQVRKTQDIIEELLKICKEAEKRNKDLASENEELRQASLDGIEIAKAVQDLTREREILSDELNAKNLAIKELMQDNNTMSDQLAKF</sequence>
<dbReference type="EMBL" id="CAMPGE010000245">
    <property type="protein sequence ID" value="CAI2358979.1"/>
    <property type="molecule type" value="Genomic_DNA"/>
</dbReference>
<dbReference type="PANTHER" id="PTHR23160:SF19">
    <property type="entry name" value="MYOSIN HEAVY CHAIN-RELATED PROTEIN"/>
    <property type="match status" value="1"/>
</dbReference>
<evidence type="ECO:0000313" key="5">
    <source>
        <dbReference type="Proteomes" id="UP001295684"/>
    </source>
</evidence>
<comment type="caution">
    <text evidence="4">The sequence shown here is derived from an EMBL/GenBank/DDBJ whole genome shotgun (WGS) entry which is preliminary data.</text>
</comment>
<accession>A0AAD1X302</accession>
<feature type="compositionally biased region" description="Basic residues" evidence="3">
    <location>
        <begin position="7"/>
        <end position="26"/>
    </location>
</feature>
<evidence type="ECO:0000256" key="2">
    <source>
        <dbReference type="SAM" id="Coils"/>
    </source>
</evidence>
<proteinExistence type="predicted"/>